<comment type="caution">
    <text evidence="2">The sequence shown here is derived from an EMBL/GenBank/DDBJ whole genome shotgun (WGS) entry which is preliminary data.</text>
</comment>
<evidence type="ECO:0008006" key="4">
    <source>
        <dbReference type="Google" id="ProtNLM"/>
    </source>
</evidence>
<dbReference type="Gene3D" id="3.40.50.1000">
    <property type="entry name" value="HAD superfamily/HAD-like"/>
    <property type="match status" value="2"/>
</dbReference>
<dbReference type="SUPFAM" id="SSF56784">
    <property type="entry name" value="HAD-like"/>
    <property type="match status" value="1"/>
</dbReference>
<dbReference type="Proteomes" id="UP001500466">
    <property type="component" value="Unassembled WGS sequence"/>
</dbReference>
<keyword evidence="3" id="KW-1185">Reference proteome</keyword>
<protein>
    <recommendedName>
        <fullName evidence="4">HAD family hydrolase</fullName>
    </recommendedName>
</protein>
<gene>
    <name evidence="2" type="ORF">GCM10023205_02790</name>
</gene>
<reference evidence="3" key="1">
    <citation type="journal article" date="2019" name="Int. J. Syst. Evol. Microbiol.">
        <title>The Global Catalogue of Microorganisms (GCM) 10K type strain sequencing project: providing services to taxonomists for standard genome sequencing and annotation.</title>
        <authorList>
            <consortium name="The Broad Institute Genomics Platform"/>
            <consortium name="The Broad Institute Genome Sequencing Center for Infectious Disease"/>
            <person name="Wu L."/>
            <person name="Ma J."/>
        </authorList>
    </citation>
    <scope>NUCLEOTIDE SEQUENCE [LARGE SCALE GENOMIC DNA]</scope>
    <source>
        <strain evidence="3">JCM 17986</strain>
    </source>
</reference>
<dbReference type="EMBL" id="BAABHS010000001">
    <property type="protein sequence ID" value="GAA4946458.1"/>
    <property type="molecule type" value="Genomic_DNA"/>
</dbReference>
<evidence type="ECO:0000313" key="3">
    <source>
        <dbReference type="Proteomes" id="UP001500466"/>
    </source>
</evidence>
<feature type="region of interest" description="Disordered" evidence="1">
    <location>
        <begin position="1"/>
        <end position="53"/>
    </location>
</feature>
<proteinExistence type="predicted"/>
<dbReference type="InterPro" id="IPR023214">
    <property type="entry name" value="HAD_sf"/>
</dbReference>
<name>A0ABP9GNX7_9ACTN</name>
<feature type="compositionally biased region" description="Low complexity" evidence="1">
    <location>
        <begin position="21"/>
        <end position="53"/>
    </location>
</feature>
<organism evidence="2 3">
    <name type="scientific">Yinghuangia aomiensis</name>
    <dbReference type="NCBI Taxonomy" id="676205"/>
    <lineage>
        <taxon>Bacteria</taxon>
        <taxon>Bacillati</taxon>
        <taxon>Actinomycetota</taxon>
        <taxon>Actinomycetes</taxon>
        <taxon>Kitasatosporales</taxon>
        <taxon>Streptomycetaceae</taxon>
        <taxon>Yinghuangia</taxon>
    </lineage>
</organism>
<evidence type="ECO:0000313" key="2">
    <source>
        <dbReference type="EMBL" id="GAA4946458.1"/>
    </source>
</evidence>
<sequence>MTKARHDHTHDSTPGKPGKPGKTAEAGNAADAGKAAKAGKAGKSGAAAATPVARGARTGPVVAACDLDRTLIYSRAAAKLGLPADARPPVLESVEIHEGKPISFLTPDASRMIAELGRAALLVPTTTRTRKQYQRIHLPGPAPAYAICANGGHILVDGVTDEDWHALIRKRLAEESAPLAEVVARLEAATDPEWTRKLRVAEDLFTYLVLERDKVPAGLVDELTGWAAERGWGVSLQGRKLYFVPDALTKGAAVEEIRRRSGAGTVLAAGDSLLDIELLRAADLGIRPGHGELADLDWHAPHVVATGTAGVRAGEEILRWLLDRVRVAQAA</sequence>
<accession>A0ABP9GNX7</accession>
<dbReference type="InterPro" id="IPR036412">
    <property type="entry name" value="HAD-like_sf"/>
</dbReference>
<evidence type="ECO:0000256" key="1">
    <source>
        <dbReference type="SAM" id="MobiDB-lite"/>
    </source>
</evidence>